<evidence type="ECO:0000313" key="20">
    <source>
        <dbReference type="Ensembl" id="ENSSSCP00070049943.1"/>
    </source>
</evidence>
<dbReference type="PROSITE" id="PS50072">
    <property type="entry name" value="CSA_PPIASE_2"/>
    <property type="match status" value="1"/>
</dbReference>
<keyword evidence="10" id="KW-0143">Chaperone</keyword>
<keyword evidence="13" id="KW-0539">Nucleus</keyword>
<reference evidence="20 21" key="1">
    <citation type="submission" date="2017-08" db="EMBL/GenBank/DDBJ databases">
        <title>USMARCv1.0.</title>
        <authorList>
            <person name="Hannum G.I."/>
            <person name="Koren S."/>
            <person name="Schroeder S.G."/>
            <person name="Chin S.C."/>
            <person name="Nonneman D.J."/>
            <person name="Becker S.A."/>
            <person name="Rosen B.D."/>
            <person name="Bickhart D.M."/>
            <person name="Putnam N.H."/>
            <person name="Green R.E."/>
            <person name="Tuggle C.K."/>
            <person name="Liu H."/>
            <person name="Rohrer G.A."/>
            <person name="Warr A."/>
            <person name="Hall R."/>
            <person name="Kim K."/>
            <person name="Hume D.A."/>
            <person name="Talbot R."/>
            <person name="Chow W."/>
            <person name="Howe K."/>
            <person name="Schwartz A.S."/>
            <person name="Watson M."/>
            <person name="Archibald A.L."/>
            <person name="Phillippy A.M."/>
            <person name="Smith T.P.L."/>
        </authorList>
    </citation>
    <scope>NUCLEOTIDE SEQUENCE [LARGE SCALE GENOMIC DNA]</scope>
</reference>
<evidence type="ECO:0000256" key="6">
    <source>
        <dbReference type="ARBA" id="ARBA00022664"/>
    </source>
</evidence>
<feature type="region of interest" description="Disordered" evidence="18">
    <location>
        <begin position="388"/>
        <end position="412"/>
    </location>
</feature>
<proteinExistence type="inferred from homology"/>
<evidence type="ECO:0000256" key="5">
    <source>
        <dbReference type="ARBA" id="ARBA00022490"/>
    </source>
</evidence>
<reference evidence="20" key="2">
    <citation type="submission" date="2025-08" db="UniProtKB">
        <authorList>
            <consortium name="Ensembl"/>
        </authorList>
    </citation>
    <scope>IDENTIFICATION</scope>
</reference>
<keyword evidence="9" id="KW-0697">Rotamase</keyword>
<dbReference type="GO" id="GO:0005681">
    <property type="term" value="C:spliceosomal complex"/>
    <property type="evidence" value="ECO:0007669"/>
    <property type="project" value="UniProtKB-KW"/>
</dbReference>
<name>A0A4X1W7C6_PIG</name>
<keyword evidence="8" id="KW-0007">Acetylation</keyword>
<dbReference type="PANTHER" id="PTHR11071:SF561">
    <property type="entry name" value="PEPTIDYL-PROLYL CIS-TRANS ISOMERASE D-RELATED"/>
    <property type="match status" value="1"/>
</dbReference>
<dbReference type="GO" id="GO:0006457">
    <property type="term" value="P:protein folding"/>
    <property type="evidence" value="ECO:0007669"/>
    <property type="project" value="InterPro"/>
</dbReference>
<keyword evidence="12" id="KW-0413">Isomerase</keyword>
<evidence type="ECO:0000256" key="2">
    <source>
        <dbReference type="ARBA" id="ARBA00004324"/>
    </source>
</evidence>
<dbReference type="CDD" id="cd01926">
    <property type="entry name" value="cyclophilin_ABH_like"/>
    <property type="match status" value="1"/>
</dbReference>
<evidence type="ECO:0000256" key="13">
    <source>
        <dbReference type="ARBA" id="ARBA00023242"/>
    </source>
</evidence>
<dbReference type="GO" id="GO:0016607">
    <property type="term" value="C:nuclear speck"/>
    <property type="evidence" value="ECO:0007669"/>
    <property type="project" value="UniProtKB-SubCell"/>
</dbReference>
<evidence type="ECO:0000256" key="16">
    <source>
        <dbReference type="ARBA" id="ARBA00041924"/>
    </source>
</evidence>
<dbReference type="Pfam" id="PF00160">
    <property type="entry name" value="Pro_isomerase"/>
    <property type="match status" value="1"/>
</dbReference>
<dbReference type="InterPro" id="IPR002130">
    <property type="entry name" value="Cyclophilin-type_PPIase_dom"/>
</dbReference>
<evidence type="ECO:0000256" key="7">
    <source>
        <dbReference type="ARBA" id="ARBA00022728"/>
    </source>
</evidence>
<dbReference type="InterPro" id="IPR029000">
    <property type="entry name" value="Cyclophilin-like_dom_sf"/>
</dbReference>
<dbReference type="Ensembl" id="ENSSSCT00070058712.1">
    <property type="protein sequence ID" value="ENSSSCP00070049943.1"/>
    <property type="gene ID" value="ENSSSCG00070029245.1"/>
</dbReference>
<accession>A0A4X1W7C6</accession>
<evidence type="ECO:0000259" key="19">
    <source>
        <dbReference type="PROSITE" id="PS50072"/>
    </source>
</evidence>
<gene>
    <name evidence="20" type="primary">PPIH</name>
</gene>
<evidence type="ECO:0000256" key="9">
    <source>
        <dbReference type="ARBA" id="ARBA00023110"/>
    </source>
</evidence>
<dbReference type="Proteomes" id="UP000314985">
    <property type="component" value="Chromosome 6"/>
</dbReference>
<comment type="subcellular location">
    <subcellularLocation>
        <location evidence="3">Cytoplasm</location>
    </subcellularLocation>
    <subcellularLocation>
        <location evidence="2">Nucleus speckle</location>
    </subcellularLocation>
</comment>
<dbReference type="GO" id="GO:0006397">
    <property type="term" value="P:mRNA processing"/>
    <property type="evidence" value="ECO:0007669"/>
    <property type="project" value="UniProtKB-KW"/>
</dbReference>
<dbReference type="EC" id="5.2.1.8" evidence="4"/>
<keyword evidence="6" id="KW-0507">mRNA processing</keyword>
<dbReference type="InterPro" id="IPR020892">
    <property type="entry name" value="Cyclophilin-type_PPIase_CS"/>
</dbReference>
<evidence type="ECO:0000256" key="3">
    <source>
        <dbReference type="ARBA" id="ARBA00004496"/>
    </source>
</evidence>
<keyword evidence="11" id="KW-0508">mRNA splicing</keyword>
<feature type="domain" description="PPIase cyclophilin-type" evidence="19">
    <location>
        <begin position="14"/>
        <end position="155"/>
    </location>
</feature>
<dbReference type="PROSITE" id="PS00170">
    <property type="entry name" value="CSA_PPIASE_1"/>
    <property type="match status" value="1"/>
</dbReference>
<evidence type="ECO:0000256" key="15">
    <source>
        <dbReference type="ARBA" id="ARBA00040924"/>
    </source>
</evidence>
<dbReference type="FunFam" id="2.40.100.10:FF:000017">
    <property type="entry name" value="Peptidyl-prolyl cis-trans isomerase"/>
    <property type="match status" value="1"/>
</dbReference>
<dbReference type="PRINTS" id="PR00153">
    <property type="entry name" value="CSAPPISMRASE"/>
</dbReference>
<dbReference type="GO" id="GO:0003755">
    <property type="term" value="F:peptidyl-prolyl cis-trans isomerase activity"/>
    <property type="evidence" value="ECO:0007669"/>
    <property type="project" value="UniProtKB-KW"/>
</dbReference>
<keyword evidence="7" id="KW-0747">Spliceosome</keyword>
<dbReference type="AlphaFoldDB" id="A0A4X1W7C6"/>
<dbReference type="Gene3D" id="2.40.100.10">
    <property type="entry name" value="Cyclophilin-like"/>
    <property type="match status" value="1"/>
</dbReference>
<dbReference type="GO" id="GO:0005737">
    <property type="term" value="C:cytoplasm"/>
    <property type="evidence" value="ECO:0007669"/>
    <property type="project" value="UniProtKB-SubCell"/>
</dbReference>
<dbReference type="SUPFAM" id="SSF50891">
    <property type="entry name" value="Cyclophilin-like"/>
    <property type="match status" value="1"/>
</dbReference>
<evidence type="ECO:0000256" key="10">
    <source>
        <dbReference type="ARBA" id="ARBA00023186"/>
    </source>
</evidence>
<evidence type="ECO:0000256" key="12">
    <source>
        <dbReference type="ARBA" id="ARBA00023235"/>
    </source>
</evidence>
<comment type="similarity">
    <text evidence="14">Belongs to the cyclophilin-type PPIase family. PPIase H subfamily.</text>
</comment>
<evidence type="ECO:0000256" key="18">
    <source>
        <dbReference type="SAM" id="MobiDB-lite"/>
    </source>
</evidence>
<sequence length="412" mass="44183">MAVANSSPVNPVVFFDVSIGGQEVGRMKIELFADVVPKTAENFRQFCTGEFRKDGVPIGYKGSTFHRVIKDFMIQGGDFVNGDGTGVASIYRGPFADENFKLRHSAPGLLSMANSGPSTNGCQFFITCSKCDWLDGKHVVFGKIIDGLLVMRKIEVSTGWRASFPAIPPSCCPTRAVGRVRGLERGPGLLGQASLPPVQGVTAPGKEGETPCLPRVPGPTLALWRVLRLGLCRLLHLLAESSSVWGSWPFRTRPQPPLHEPFCHCRATFKPHEAASSPLNVPYTSCLLLLPAPGPLLMLFPLRECSPFLSSRRDSVRAPGPCSSGPWSVNPSLACVGSSSVASSPWIQLCFTTYCIITSHGFDGFNGTLFPLICILFLPCRIESGLSSGQPVGPQSSAPGPSGLSKREVGRV</sequence>
<protein>
    <recommendedName>
        <fullName evidence="15">Peptidyl-prolyl cis-trans isomerase H</fullName>
        <ecNumber evidence="4">5.2.1.8</ecNumber>
    </recommendedName>
    <alternativeName>
        <fullName evidence="16">Rotamase H</fullName>
    </alternativeName>
</protein>
<evidence type="ECO:0000256" key="1">
    <source>
        <dbReference type="ARBA" id="ARBA00000971"/>
    </source>
</evidence>
<evidence type="ECO:0000256" key="8">
    <source>
        <dbReference type="ARBA" id="ARBA00022990"/>
    </source>
</evidence>
<dbReference type="GO" id="GO:0008380">
    <property type="term" value="P:RNA splicing"/>
    <property type="evidence" value="ECO:0007669"/>
    <property type="project" value="UniProtKB-KW"/>
</dbReference>
<organism evidence="20 21">
    <name type="scientific">Sus scrofa</name>
    <name type="common">Pig</name>
    <dbReference type="NCBI Taxonomy" id="9823"/>
    <lineage>
        <taxon>Eukaryota</taxon>
        <taxon>Metazoa</taxon>
        <taxon>Chordata</taxon>
        <taxon>Craniata</taxon>
        <taxon>Vertebrata</taxon>
        <taxon>Euteleostomi</taxon>
        <taxon>Mammalia</taxon>
        <taxon>Eutheria</taxon>
        <taxon>Laurasiatheria</taxon>
        <taxon>Artiodactyla</taxon>
        <taxon>Suina</taxon>
        <taxon>Suidae</taxon>
        <taxon>Sus</taxon>
    </lineage>
</organism>
<evidence type="ECO:0000256" key="4">
    <source>
        <dbReference type="ARBA" id="ARBA00013194"/>
    </source>
</evidence>
<evidence type="ECO:0000256" key="17">
    <source>
        <dbReference type="ARBA" id="ARBA00059766"/>
    </source>
</evidence>
<keyword evidence="5" id="KW-0963">Cytoplasm</keyword>
<comment type="function">
    <text evidence="17">PPIase that catalyzes the cis-trans isomerization of proline imidic peptide bonds in oligopeptides and may therefore assist protein folding. Participates in pre-mRNA splicing. May play a role in the assembly of the U4/U5/U6 tri-snRNP complex, one of the building blocks of the spliceosome. May act as a chaperone.</text>
</comment>
<dbReference type="PANTHER" id="PTHR11071">
    <property type="entry name" value="PEPTIDYL-PROLYL CIS-TRANS ISOMERASE"/>
    <property type="match status" value="1"/>
</dbReference>
<evidence type="ECO:0000256" key="14">
    <source>
        <dbReference type="ARBA" id="ARBA00038512"/>
    </source>
</evidence>
<evidence type="ECO:0000256" key="11">
    <source>
        <dbReference type="ARBA" id="ARBA00023187"/>
    </source>
</evidence>
<comment type="catalytic activity">
    <reaction evidence="1">
        <text>[protein]-peptidylproline (omega=180) = [protein]-peptidylproline (omega=0)</text>
        <dbReference type="Rhea" id="RHEA:16237"/>
        <dbReference type="Rhea" id="RHEA-COMP:10747"/>
        <dbReference type="Rhea" id="RHEA-COMP:10748"/>
        <dbReference type="ChEBI" id="CHEBI:83833"/>
        <dbReference type="ChEBI" id="CHEBI:83834"/>
        <dbReference type="EC" id="5.2.1.8"/>
    </reaction>
</comment>
<evidence type="ECO:0000313" key="21">
    <source>
        <dbReference type="Proteomes" id="UP000314985"/>
    </source>
</evidence>
<feature type="compositionally biased region" description="Polar residues" evidence="18">
    <location>
        <begin position="388"/>
        <end position="399"/>
    </location>
</feature>